<evidence type="ECO:0000313" key="1">
    <source>
        <dbReference type="EMBL" id="KXU39477.1"/>
    </source>
</evidence>
<protein>
    <submittedName>
        <fullName evidence="1">Uncharacterized protein</fullName>
    </submittedName>
</protein>
<name>A0A139SXX1_9GAMM</name>
<dbReference type="Proteomes" id="UP000072660">
    <property type="component" value="Unassembled WGS sequence"/>
</dbReference>
<proteinExistence type="predicted"/>
<comment type="caution">
    <text evidence="1">The sequence shown here is derived from an EMBL/GenBank/DDBJ whole genome shotgun (WGS) entry which is preliminary data.</text>
</comment>
<reference evidence="1 2" key="1">
    <citation type="submission" date="2016-02" db="EMBL/GenBank/DDBJ databases">
        <authorList>
            <person name="Wen L."/>
            <person name="He K."/>
            <person name="Yang H."/>
        </authorList>
    </citation>
    <scope>NUCLEOTIDE SEQUENCE [LARGE SCALE GENOMIC DNA]</scope>
    <source>
        <strain evidence="1 2">CV58</strain>
    </source>
</reference>
<accession>A0A139SXX1</accession>
<organism evidence="1 2">
    <name type="scientific">Ventosimonas gracilis</name>
    <dbReference type="NCBI Taxonomy" id="1680762"/>
    <lineage>
        <taxon>Bacteria</taxon>
        <taxon>Pseudomonadati</taxon>
        <taxon>Pseudomonadota</taxon>
        <taxon>Gammaproteobacteria</taxon>
        <taxon>Pseudomonadales</taxon>
        <taxon>Ventosimonadaceae</taxon>
        <taxon>Ventosimonas</taxon>
    </lineage>
</organism>
<dbReference type="InterPro" id="IPR046507">
    <property type="entry name" value="DUF6685"/>
</dbReference>
<gene>
    <name evidence="1" type="ORF">AXE65_08210</name>
</gene>
<evidence type="ECO:0000313" key="2">
    <source>
        <dbReference type="Proteomes" id="UP000072660"/>
    </source>
</evidence>
<dbReference type="AlphaFoldDB" id="A0A139SXX1"/>
<dbReference type="EMBL" id="LSZO01000003">
    <property type="protein sequence ID" value="KXU39477.1"/>
    <property type="molecule type" value="Genomic_DNA"/>
</dbReference>
<dbReference type="Pfam" id="PF20390">
    <property type="entry name" value="DUF6685"/>
    <property type="match status" value="1"/>
</dbReference>
<keyword evidence="2" id="KW-1185">Reference proteome</keyword>
<sequence>MVLSGSVPRFTHLLGSVGSLLGFSDYRLRQIYQRAALLRLPFTPPPPLSPSVWWPQTGLTCLASLPRGALSGPVQEDKAAAHRALARLVDETHETYASLELRKIDGLAGSPGEPFAHLEDLVASHPCRRFRILSYQDFERVISLALPRFLAGESTRLLTADWLGGRLFWAGERQREALACAVVYARVRGLSVSLPAQVTRYRLNQAGLCAFQEQYHALWMPPQAWTSAGFMHLLLENHIPYARLTKLHPDYQEVLLLPRTRRRSNALGLGLLKAGAFDAVEWLAKWVAAQASID</sequence>